<feature type="compositionally biased region" description="Polar residues" evidence="1">
    <location>
        <begin position="652"/>
        <end position="674"/>
    </location>
</feature>
<evidence type="ECO:0000313" key="4">
    <source>
        <dbReference type="EMBL" id="CAC5391885.1"/>
    </source>
</evidence>
<feature type="compositionally biased region" description="Polar residues" evidence="1">
    <location>
        <begin position="90"/>
        <end position="107"/>
    </location>
</feature>
<accession>A0A6J8C623</accession>
<gene>
    <name evidence="4" type="ORF">MCOR_26864</name>
</gene>
<keyword evidence="2" id="KW-1133">Transmembrane helix</keyword>
<dbReference type="PROSITE" id="PS50024">
    <property type="entry name" value="SEA"/>
    <property type="match status" value="1"/>
</dbReference>
<dbReference type="EMBL" id="CACVKT020004853">
    <property type="protein sequence ID" value="CAC5391885.1"/>
    <property type="molecule type" value="Genomic_DNA"/>
</dbReference>
<feature type="region of interest" description="Disordered" evidence="1">
    <location>
        <begin position="1"/>
        <end position="21"/>
    </location>
</feature>
<feature type="compositionally biased region" description="Low complexity" evidence="1">
    <location>
        <begin position="590"/>
        <end position="612"/>
    </location>
</feature>
<feature type="region of interest" description="Disordered" evidence="1">
    <location>
        <begin position="586"/>
        <end position="637"/>
    </location>
</feature>
<dbReference type="InterPro" id="IPR036364">
    <property type="entry name" value="SEA_dom_sf"/>
</dbReference>
<evidence type="ECO:0000256" key="2">
    <source>
        <dbReference type="SAM" id="Phobius"/>
    </source>
</evidence>
<evidence type="ECO:0000256" key="1">
    <source>
        <dbReference type="SAM" id="MobiDB-lite"/>
    </source>
</evidence>
<evidence type="ECO:0000313" key="5">
    <source>
        <dbReference type="Proteomes" id="UP000507470"/>
    </source>
</evidence>
<dbReference type="InterPro" id="IPR000082">
    <property type="entry name" value="SEA_dom"/>
</dbReference>
<keyword evidence="2" id="KW-0472">Membrane</keyword>
<name>A0A6J8C623_MYTCO</name>
<dbReference type="SUPFAM" id="SSF82671">
    <property type="entry name" value="SEA domain"/>
    <property type="match status" value="1"/>
</dbReference>
<feature type="domain" description="SEA" evidence="3">
    <location>
        <begin position="220"/>
        <end position="336"/>
    </location>
</feature>
<proteinExistence type="predicted"/>
<feature type="compositionally biased region" description="Low complexity" evidence="1">
    <location>
        <begin position="619"/>
        <end position="637"/>
    </location>
</feature>
<organism evidence="4 5">
    <name type="scientific">Mytilus coruscus</name>
    <name type="common">Sea mussel</name>
    <dbReference type="NCBI Taxonomy" id="42192"/>
    <lineage>
        <taxon>Eukaryota</taxon>
        <taxon>Metazoa</taxon>
        <taxon>Spiralia</taxon>
        <taxon>Lophotrochozoa</taxon>
        <taxon>Mollusca</taxon>
        <taxon>Bivalvia</taxon>
        <taxon>Autobranchia</taxon>
        <taxon>Pteriomorphia</taxon>
        <taxon>Mytilida</taxon>
        <taxon>Mytiloidea</taxon>
        <taxon>Mytilidae</taxon>
        <taxon>Mytilinae</taxon>
        <taxon>Mytilus</taxon>
    </lineage>
</organism>
<feature type="transmembrane region" description="Helical" evidence="2">
    <location>
        <begin position="190"/>
        <end position="210"/>
    </location>
</feature>
<sequence length="1820" mass="199475">MADNKYLGKTAPDLGRSNVYDSAGDGKTFHLNEIPKWRLGNSYSAGFDYFSNAGENIADSEHGISESRKPVESYDNRGFVKSTKSLSATRDTKTAVSSSTRLDQSADYTDDESSSSSNGGNRQDEQMLTWRKMLLDPLTAGQFLSKQWPRISLRASYKRKEPYVAPDEEDADLDLQKEENDTIRRRKCTIYAIISGILLVVIAIIPVIVITNLQKEQDSSKLYVRVNMTVEVDRTFTQTLTDSGSPDYKSFTDEFCYEIGNVYNNNSLQGYHGCKVSSLKSGSISVNYIIYFTGTPLTDVESEAEMILNDYLNMTSLQMGPFVIKPPIVVYSVSVEILTTPPAVQGVTAPNSVSSSLDLSLIETSGIISTLESTSLQSQIMPSSKTDYLLTMETTMQFTESLQSEQQTTKNSFSSSSETTYSAAISTTVPVAQTEYVTLIKSSMQTLILSSEPSMSIDQDKVLTTTSEYLESESNFFELSTSNSFGYTPTDALSNGVSLIFDTSVDITTMVEMTMTSSGLSGQTDNMQTFSPTDQTTTLEITVTTTDATLSTVDLTNETTASTILLTDESTLPITTTEITQTTDGNIFETNTTPETTSSTDNTTTLSMTTNTTEKETPISQTYQTSGQTTTYSITSTPENVSTTDIISSTKEMSFESTEATSLTHTTSPNTSVSDDLMDLGSSPIETTTEITTPSTIEIISEMTTSSTIENATIISISTEENTTTLTTITTTNATTEGSTADKTTPTPTVFSTEKSAIEVSYSSTVTEKPTMETTDVSSTEQTSSSTESQSFVFSCTNITANLYSGPEIMTCTIGNAYDYNQIGIKLGNISSALFMTRVFRNGSTVDVLVGHPDITVYFDNSTSLTLTFSNITDEVLGTYDIILVTSSGVEIAETQGFVFLSASAHVSGIFCDNELRATLCSSSEVVMHCNFKAPEQTDNMLIGIYHGDGLNDTVFGILLYLNGTVHTANASNKDINVAILNETDIVIAFKQVSALMDGYYHVSFIEINFITGELDQLRTNKTYLTVTRPPDNPTLTLDPDQVIGLEFNDGNFYRTGFTHICEGNVGHPPKHWVIDIMYSTTTEFTNIPDGNIKIVSSINKSIECGTIQTMEFALLFNEEMDGGKLRCRISESGESEDLVGTVSDQLMLIPRNYCSCAEVNKRLEHPKKCDVYVECIEDGPKKYAFGKACENAHCTNSELGACSHNCSSNCTKDTLDYLDFCPTSLPPPKQSANVYCNGSSMFENTGPANIVCEINVTNYDVITVTFRASIDIIVLAYIDSEGNDIDLNDTDGISITFETNTITISVQNVICSLVGYYGVEVNVSSNVTEPAEGELTMIKKPNGDATLNLHPDQVADLETGHRNWLRHRCTANVGSPAGSIEIEILKQGDHQFRNLNVTVYDLTDETVSCSIVQKVDFGISFTSDMDKAVIRCSIKHELFPEDPVIYSNNETVSLLEKDFCENNTADFKFFEHPTNCNSFIQCQTNVTYSLPCETKDHCFGLESTSFCGDCTEVTCKSTTDIITTASPIEQSKYISCNDTSSLIYSGPVQIACSLNETTFSSINITFRMTGSSDDIPIADIQENGEVIYLNALNNITIRLESEILTITVQNASCSNDGTFILVLNTEGESKPPSSGRITILTKPTGTPILQLDPDQIEGLTTIRYDRLHSCNASVGKEAGEIKVEILLEGEENFQSLIPEYMATPLDTTTNCMITRTLHFWVAFTAAMYNASIRCRVTNDKFPTDPAIYSIPEQLLLIPNDFCNINYNGTRNYHHPTVCNRFVNCNDKVVYGKNCYSENLCFNPNTQICESSCGDIDSCP</sequence>
<dbReference type="Proteomes" id="UP000507470">
    <property type="component" value="Unassembled WGS sequence"/>
</dbReference>
<reference evidence="4 5" key="1">
    <citation type="submission" date="2020-06" db="EMBL/GenBank/DDBJ databases">
        <authorList>
            <person name="Li R."/>
            <person name="Bekaert M."/>
        </authorList>
    </citation>
    <scope>NUCLEOTIDE SEQUENCE [LARGE SCALE GENOMIC DNA]</scope>
    <source>
        <strain evidence="5">wild</strain>
    </source>
</reference>
<evidence type="ECO:0000259" key="3">
    <source>
        <dbReference type="PROSITE" id="PS50024"/>
    </source>
</evidence>
<keyword evidence="5" id="KW-1185">Reference proteome</keyword>
<dbReference type="OrthoDB" id="6135902at2759"/>
<protein>
    <recommendedName>
        <fullName evidence="3">SEA domain-containing protein</fullName>
    </recommendedName>
</protein>
<feature type="region of interest" description="Disordered" evidence="1">
    <location>
        <begin position="90"/>
        <end position="123"/>
    </location>
</feature>
<keyword evidence="2" id="KW-0812">Transmembrane</keyword>
<feature type="region of interest" description="Disordered" evidence="1">
    <location>
        <begin position="652"/>
        <end position="677"/>
    </location>
</feature>